<dbReference type="InterPro" id="IPR036913">
    <property type="entry name" value="YegP-like_sf"/>
</dbReference>
<dbReference type="SUPFAM" id="SSF160113">
    <property type="entry name" value="YegP-like"/>
    <property type="match status" value="2"/>
</dbReference>
<dbReference type="PANTHER" id="PTHR40606:SF1">
    <property type="entry name" value="UPF0339 PROTEIN YEGP"/>
    <property type="match status" value="1"/>
</dbReference>
<keyword evidence="3" id="KW-1185">Reference proteome</keyword>
<dbReference type="PANTHER" id="PTHR40606">
    <property type="match status" value="1"/>
</dbReference>
<dbReference type="InterPro" id="IPR010879">
    <property type="entry name" value="DUF1508"/>
</dbReference>
<dbReference type="EMBL" id="LAQT01000031">
    <property type="protein sequence ID" value="KPC50148.1"/>
    <property type="molecule type" value="Genomic_DNA"/>
</dbReference>
<dbReference type="Gene3D" id="2.30.29.80">
    <property type="match status" value="1"/>
</dbReference>
<sequence>MLTRFMLKRCPEGYFVFRLESRKGKTLLTGEPCASRAEALAAIAAVRGSALRMTRYLRRTDDFGLPYFVLVDANGCVLGAGESYGSWRAVELAITTVSRDAGKAVIEEVEC</sequence>
<name>A0A0N0XGJ0_9NEIS</name>
<feature type="domain" description="DUF1508" evidence="1">
    <location>
        <begin position="66"/>
        <end position="108"/>
    </location>
</feature>
<dbReference type="Proteomes" id="UP000037939">
    <property type="component" value="Unassembled WGS sequence"/>
</dbReference>
<dbReference type="RefSeq" id="WP_053939218.1">
    <property type="nucleotide sequence ID" value="NZ_LAQT01000031.1"/>
</dbReference>
<accession>A0A0N0XGJ0</accession>
<dbReference type="STRING" id="857265.WG78_18125"/>
<comment type="caution">
    <text evidence="2">The sequence shown here is derived from an EMBL/GenBank/DDBJ whole genome shotgun (WGS) entry which is preliminary data.</text>
</comment>
<protein>
    <recommendedName>
        <fullName evidence="1">DUF1508 domain-containing protein</fullName>
    </recommendedName>
</protein>
<dbReference type="InterPro" id="IPR051141">
    <property type="entry name" value="UPF0339_domain"/>
</dbReference>
<evidence type="ECO:0000313" key="2">
    <source>
        <dbReference type="EMBL" id="KPC50148.1"/>
    </source>
</evidence>
<evidence type="ECO:0000259" key="1">
    <source>
        <dbReference type="Pfam" id="PF07411"/>
    </source>
</evidence>
<dbReference type="AlphaFoldDB" id="A0A0N0XGJ0"/>
<reference evidence="2 3" key="1">
    <citation type="submission" date="2015-07" db="EMBL/GenBank/DDBJ databases">
        <title>Draft genome sequence of the Amantichitinum ursilacus IGB-41, a new chitin-degrading bacterium.</title>
        <authorList>
            <person name="Kirstahler P."/>
            <person name="Guenther M."/>
            <person name="Grumaz C."/>
            <person name="Rupp S."/>
            <person name="Zibek S."/>
            <person name="Sohn K."/>
        </authorList>
    </citation>
    <scope>NUCLEOTIDE SEQUENCE [LARGE SCALE GENOMIC DNA]</scope>
    <source>
        <strain evidence="2 3">IGB-41</strain>
    </source>
</reference>
<dbReference type="Pfam" id="PF07411">
    <property type="entry name" value="DUF1508"/>
    <property type="match status" value="1"/>
</dbReference>
<organism evidence="2 3">
    <name type="scientific">Amantichitinum ursilacus</name>
    <dbReference type="NCBI Taxonomy" id="857265"/>
    <lineage>
        <taxon>Bacteria</taxon>
        <taxon>Pseudomonadati</taxon>
        <taxon>Pseudomonadota</taxon>
        <taxon>Betaproteobacteria</taxon>
        <taxon>Neisseriales</taxon>
        <taxon>Chitinibacteraceae</taxon>
        <taxon>Amantichitinum</taxon>
    </lineage>
</organism>
<gene>
    <name evidence="2" type="ORF">WG78_18125</name>
</gene>
<evidence type="ECO:0000313" key="3">
    <source>
        <dbReference type="Proteomes" id="UP000037939"/>
    </source>
</evidence>
<proteinExistence type="predicted"/>